<dbReference type="GO" id="GO:0005524">
    <property type="term" value="F:ATP binding"/>
    <property type="evidence" value="ECO:0007669"/>
    <property type="project" value="UniProtKB-KW"/>
</dbReference>
<evidence type="ECO:0000256" key="3">
    <source>
        <dbReference type="ARBA" id="ARBA00022679"/>
    </source>
</evidence>
<sequence length="106" mass="12302">MNREKITRKDEVIEKLRENMGKLREFGVKRIGIFGSVVKEALRTDSDIDLIVEFERGKATFKNVSGLIDFLEDLFGRKVDILTPDGIASIRISHIRHQIEREIEYV</sequence>
<keyword evidence="3 11" id="KW-0808">Transferase</keyword>
<dbReference type="eggNOG" id="COG1669">
    <property type="taxonomic scope" value="Bacteria"/>
</dbReference>
<dbReference type="PATRIC" id="fig|608538.5.peg.289"/>
<comment type="cofactor">
    <cofactor evidence="1">
        <name>Mg(2+)</name>
        <dbReference type="ChEBI" id="CHEBI:18420"/>
    </cofactor>
</comment>
<dbReference type="InterPro" id="IPR043519">
    <property type="entry name" value="NT_sf"/>
</dbReference>
<evidence type="ECO:0000256" key="6">
    <source>
        <dbReference type="ARBA" id="ARBA00022741"/>
    </source>
</evidence>
<proteinExistence type="inferred from homology"/>
<organism evidence="11 12">
    <name type="scientific">Hydrogenobacter thermophilus (strain DSM 6534 / IAM 12695 / TK-6)</name>
    <dbReference type="NCBI Taxonomy" id="608538"/>
    <lineage>
        <taxon>Bacteria</taxon>
        <taxon>Pseudomonadati</taxon>
        <taxon>Aquificota</taxon>
        <taxon>Aquificia</taxon>
        <taxon>Aquificales</taxon>
        <taxon>Aquificaceae</taxon>
        <taxon>Hydrogenobacter</taxon>
    </lineage>
</organism>
<dbReference type="Proteomes" id="UP000002574">
    <property type="component" value="Chromosome"/>
</dbReference>
<dbReference type="GO" id="GO:0016779">
    <property type="term" value="F:nucleotidyltransferase activity"/>
    <property type="evidence" value="ECO:0007669"/>
    <property type="project" value="UniProtKB-KW"/>
</dbReference>
<comment type="similarity">
    <text evidence="9">Belongs to the MntA antitoxin family.</text>
</comment>
<dbReference type="KEGG" id="hte:Hydth_0288"/>
<gene>
    <name evidence="11" type="ordered locus">HTH_0290</name>
</gene>
<evidence type="ECO:0000256" key="7">
    <source>
        <dbReference type="ARBA" id="ARBA00022840"/>
    </source>
</evidence>
<dbReference type="RefSeq" id="WP_012962940.1">
    <property type="nucleotide sequence ID" value="NC_013799.1"/>
</dbReference>
<keyword evidence="7" id="KW-0067">ATP-binding</keyword>
<name>D3DG05_HYDTT</name>
<dbReference type="GO" id="GO:0046872">
    <property type="term" value="F:metal ion binding"/>
    <property type="evidence" value="ECO:0007669"/>
    <property type="project" value="UniProtKB-KW"/>
</dbReference>
<dbReference type="PANTHER" id="PTHR33571">
    <property type="entry name" value="SSL8005 PROTEIN"/>
    <property type="match status" value="1"/>
</dbReference>
<dbReference type="PANTHER" id="PTHR33571:SF12">
    <property type="entry name" value="BSL3053 PROTEIN"/>
    <property type="match status" value="1"/>
</dbReference>
<keyword evidence="8" id="KW-0460">Magnesium</keyword>
<accession>D3DG05</accession>
<evidence type="ECO:0000313" key="11">
    <source>
        <dbReference type="EMBL" id="BAI68757.1"/>
    </source>
</evidence>
<evidence type="ECO:0000256" key="4">
    <source>
        <dbReference type="ARBA" id="ARBA00022695"/>
    </source>
</evidence>
<evidence type="ECO:0000256" key="9">
    <source>
        <dbReference type="ARBA" id="ARBA00038276"/>
    </source>
</evidence>
<keyword evidence="6" id="KW-0547">Nucleotide-binding</keyword>
<dbReference type="KEGG" id="hth:HTH_0290"/>
<keyword evidence="5" id="KW-0479">Metal-binding</keyword>
<keyword evidence="4" id="KW-0548">Nucleotidyltransferase</keyword>
<evidence type="ECO:0000259" key="10">
    <source>
        <dbReference type="Pfam" id="PF01909"/>
    </source>
</evidence>
<dbReference type="STRING" id="608538.HTH_0290"/>
<dbReference type="SUPFAM" id="SSF81301">
    <property type="entry name" value="Nucleotidyltransferase"/>
    <property type="match status" value="1"/>
</dbReference>
<dbReference type="AlphaFoldDB" id="D3DG05"/>
<dbReference type="InterPro" id="IPR002934">
    <property type="entry name" value="Polymerase_NTP_transf_dom"/>
</dbReference>
<evidence type="ECO:0000256" key="1">
    <source>
        <dbReference type="ARBA" id="ARBA00001946"/>
    </source>
</evidence>
<feature type="domain" description="Polymerase nucleotidyl transferase" evidence="10">
    <location>
        <begin position="13"/>
        <end position="99"/>
    </location>
</feature>
<reference evidence="11 12" key="1">
    <citation type="journal article" date="2010" name="J. Bacteriol.">
        <title>Complete genome sequence of the thermophilic, obligately chemolithoautotrophic hydrogen-oxidizing bacterium Hydrogenobacter thermophilus TK-6.</title>
        <authorList>
            <person name="Arai H."/>
            <person name="Kanbe H."/>
            <person name="Ishii M."/>
            <person name="Igarashi Y."/>
        </authorList>
    </citation>
    <scope>NUCLEOTIDE SEQUENCE [LARGE SCALE GENOMIC DNA]</scope>
    <source>
        <strain evidence="12">DSM 6534 / IAM 12695 / TK-6 [Tokyo]</strain>
    </source>
</reference>
<dbReference type="OrthoDB" id="90159at2"/>
<evidence type="ECO:0000256" key="2">
    <source>
        <dbReference type="ARBA" id="ARBA00022649"/>
    </source>
</evidence>
<dbReference type="InterPro" id="IPR052038">
    <property type="entry name" value="Type-VII_TA_antitoxin"/>
</dbReference>
<dbReference type="EMBL" id="AP011112">
    <property type="protein sequence ID" value="BAI68757.1"/>
    <property type="molecule type" value="Genomic_DNA"/>
</dbReference>
<evidence type="ECO:0000256" key="5">
    <source>
        <dbReference type="ARBA" id="ARBA00022723"/>
    </source>
</evidence>
<dbReference type="Pfam" id="PF01909">
    <property type="entry name" value="NTP_transf_2"/>
    <property type="match status" value="1"/>
</dbReference>
<protein>
    <submittedName>
        <fullName evidence="11">DNA polymerase beta-like region/nucleotidyltransferase</fullName>
    </submittedName>
</protein>
<keyword evidence="2" id="KW-1277">Toxin-antitoxin system</keyword>
<evidence type="ECO:0000256" key="8">
    <source>
        <dbReference type="ARBA" id="ARBA00022842"/>
    </source>
</evidence>
<keyword evidence="12" id="KW-1185">Reference proteome</keyword>
<dbReference type="Gene3D" id="3.30.460.10">
    <property type="entry name" value="Beta Polymerase, domain 2"/>
    <property type="match status" value="1"/>
</dbReference>
<evidence type="ECO:0000313" key="12">
    <source>
        <dbReference type="Proteomes" id="UP000002574"/>
    </source>
</evidence>
<dbReference type="CDD" id="cd05403">
    <property type="entry name" value="NT_KNTase_like"/>
    <property type="match status" value="1"/>
</dbReference>